<comment type="caution">
    <text evidence="1">The sequence shown here is derived from an EMBL/GenBank/DDBJ whole genome shotgun (WGS) entry which is preliminary data.</text>
</comment>
<sequence length="121" mass="13424">YKTFYTRLEQDAREAGEISHTTGYGKEHYDEIGSLFRSLDFVAGLEMRFAEGRGPIVSGKCNKVEECEHTPFCDGCKVCSCLETHLWLCSNLLCDANTSDNNVTATTSTLHHTINSSSLAH</sequence>
<feature type="non-terminal residue" evidence="1">
    <location>
        <position position="1"/>
    </location>
</feature>
<name>A0AAV0Q361_9ROSI</name>
<keyword evidence="2" id="KW-1185">Reference proteome</keyword>
<organism evidence="1 2">
    <name type="scientific">Linum tenue</name>
    <dbReference type="NCBI Taxonomy" id="586396"/>
    <lineage>
        <taxon>Eukaryota</taxon>
        <taxon>Viridiplantae</taxon>
        <taxon>Streptophyta</taxon>
        <taxon>Embryophyta</taxon>
        <taxon>Tracheophyta</taxon>
        <taxon>Spermatophyta</taxon>
        <taxon>Magnoliopsida</taxon>
        <taxon>eudicotyledons</taxon>
        <taxon>Gunneridae</taxon>
        <taxon>Pentapetalae</taxon>
        <taxon>rosids</taxon>
        <taxon>fabids</taxon>
        <taxon>Malpighiales</taxon>
        <taxon>Linaceae</taxon>
        <taxon>Linum</taxon>
    </lineage>
</organism>
<dbReference type="Proteomes" id="UP001154282">
    <property type="component" value="Unassembled WGS sequence"/>
</dbReference>
<evidence type="ECO:0000313" key="2">
    <source>
        <dbReference type="Proteomes" id="UP001154282"/>
    </source>
</evidence>
<proteinExistence type="predicted"/>
<dbReference type="EMBL" id="CAMGYJ010000009">
    <property type="protein sequence ID" value="CAI0539612.1"/>
    <property type="molecule type" value="Genomic_DNA"/>
</dbReference>
<reference evidence="1" key="1">
    <citation type="submission" date="2022-08" db="EMBL/GenBank/DDBJ databases">
        <authorList>
            <person name="Gutierrez-Valencia J."/>
        </authorList>
    </citation>
    <scope>NUCLEOTIDE SEQUENCE</scope>
</reference>
<protein>
    <submittedName>
        <fullName evidence="1">Uncharacterized protein</fullName>
    </submittedName>
</protein>
<accession>A0AAV0Q361</accession>
<dbReference type="AlphaFoldDB" id="A0AAV0Q361"/>
<gene>
    <name evidence="1" type="ORF">LITE_LOCUS41338</name>
</gene>
<evidence type="ECO:0000313" key="1">
    <source>
        <dbReference type="EMBL" id="CAI0539612.1"/>
    </source>
</evidence>